<protein>
    <submittedName>
        <fullName evidence="2">Uncharacterized protein</fullName>
    </submittedName>
</protein>
<accession>A0ABD4Z856</accession>
<evidence type="ECO:0000313" key="2">
    <source>
        <dbReference type="EMBL" id="MDK6029113.1"/>
    </source>
</evidence>
<sequence length="167" mass="18309">MKTKMLCKGISELLAIVLGVVITIAIGMTLFMLLPNYVGFIQQQQRIAITNFNINAIDTQTAVATITIRNMGTKNIESVTIYINSSKNSIFSLSIINLNNSYNYNCTNIISNALSCRISLNPAQEFTFVVRLKTENGVVIGDKVVVTIAALFIDKSIAANTAISYIY</sequence>
<dbReference type="EMBL" id="JASNVW010000004">
    <property type="protein sequence ID" value="MDK6029113.1"/>
    <property type="molecule type" value="Genomic_DNA"/>
</dbReference>
<evidence type="ECO:0000313" key="3">
    <source>
        <dbReference type="Proteomes" id="UP001529235"/>
    </source>
</evidence>
<name>A0ABD4Z856_9CREN</name>
<keyword evidence="1" id="KW-0812">Transmembrane</keyword>
<reference evidence="2 3" key="1">
    <citation type="submission" date="2023-05" db="EMBL/GenBank/DDBJ databases">
        <title>A new hyperthermophilic archaea 'Ignisphaera cupida' sp. nov. and description of the family 'Ignisphaeraceae' fam. nov.</title>
        <authorList>
            <person name="Podosokorskaya O.A."/>
            <person name="Elcheninov A.G."/>
            <person name="Klukina A."/>
            <person name="Merkel A.Y."/>
        </authorList>
    </citation>
    <scope>NUCLEOTIDE SEQUENCE [LARGE SCALE GENOMIC DNA]</scope>
    <source>
        <strain evidence="2 3">4213-co</strain>
    </source>
</reference>
<evidence type="ECO:0000256" key="1">
    <source>
        <dbReference type="SAM" id="Phobius"/>
    </source>
</evidence>
<keyword evidence="1" id="KW-1133">Transmembrane helix</keyword>
<dbReference type="AlphaFoldDB" id="A0ABD4Z856"/>
<gene>
    <name evidence="2" type="ORF">QPL79_07035</name>
</gene>
<feature type="transmembrane region" description="Helical" evidence="1">
    <location>
        <begin position="12"/>
        <end position="34"/>
    </location>
</feature>
<comment type="caution">
    <text evidence="2">The sequence shown here is derived from an EMBL/GenBank/DDBJ whole genome shotgun (WGS) entry which is preliminary data.</text>
</comment>
<keyword evidence="1" id="KW-0472">Membrane</keyword>
<dbReference type="Proteomes" id="UP001529235">
    <property type="component" value="Unassembled WGS sequence"/>
</dbReference>
<proteinExistence type="predicted"/>
<organism evidence="2 3">
    <name type="scientific">Ignisphaera cupida</name>
    <dbReference type="NCBI Taxonomy" id="3050454"/>
    <lineage>
        <taxon>Archaea</taxon>
        <taxon>Thermoproteota</taxon>
        <taxon>Thermoprotei</taxon>
        <taxon>Desulfurococcales</taxon>
        <taxon>Desulfurococcaceae</taxon>
        <taxon>Ignisphaera</taxon>
    </lineage>
</organism>
<dbReference type="RefSeq" id="WP_285274099.1">
    <property type="nucleotide sequence ID" value="NZ_JASNVW010000004.1"/>
</dbReference>
<keyword evidence="3" id="KW-1185">Reference proteome</keyword>